<protein>
    <submittedName>
        <fullName evidence="2">DUF4153 domain-containing protein</fullName>
    </submittedName>
</protein>
<keyword evidence="1" id="KW-0472">Membrane</keyword>
<feature type="transmembrane region" description="Helical" evidence="1">
    <location>
        <begin position="257"/>
        <end position="275"/>
    </location>
</feature>
<dbReference type="Pfam" id="PF13687">
    <property type="entry name" value="DUF4153"/>
    <property type="match status" value="1"/>
</dbReference>
<gene>
    <name evidence="2" type="ORF">FJM65_12795</name>
</gene>
<keyword evidence="1" id="KW-1133">Transmembrane helix</keyword>
<name>A0A501W9Y3_9BACT</name>
<dbReference type="AlphaFoldDB" id="A0A501W9Y3"/>
<organism evidence="2 3">
    <name type="scientific">Pontibacter mangrovi</name>
    <dbReference type="NCBI Taxonomy" id="2589816"/>
    <lineage>
        <taxon>Bacteria</taxon>
        <taxon>Pseudomonadati</taxon>
        <taxon>Bacteroidota</taxon>
        <taxon>Cytophagia</taxon>
        <taxon>Cytophagales</taxon>
        <taxon>Hymenobacteraceae</taxon>
        <taxon>Pontibacter</taxon>
    </lineage>
</organism>
<dbReference type="InterPro" id="IPR025291">
    <property type="entry name" value="DUF4153"/>
</dbReference>
<dbReference type="OrthoDB" id="9809196at2"/>
<sequence length="613" mass="70360">MGFFKNLSLQQLWQGAAATFLRYPLALLSAFTGTAAAMWLTELDYDQRQHHLYLGKLILVCALGLILFFTLELLVRRYRLSLRGRVLLRVLGLALLVLYYWFLPEELLDEHWLRFLMLALALHLAASYVMFFHVPGETAFWQFNKALFLRILTSGLYAAVLYLGLIVALLAVDNLFAVQVDGETYTQLWFFMVGVFNTWFFLAGVPADVQLLEVSPTYPRGLKVFTQFVLLPLVTLYLVILYAYFGKIVVEWAWPEGWVSVLVLCFSVVGILSLLLIHPIRFEEGNTWMRTFSKWFYRALFPLVILLALAIWRRVAEYGITEERYIVMVLAIWLFATALYFLFSRHKHIKFIPITLSLVALLAAYGPLNAFQVSQWSQVYRLEKLLEQNRVLVNGKVQRQHSKVSEAVEREVSSITDYLARHQDLEVLQPWFAVDLQEAFAAAAAPDGNRWQRSYAARDTVLHLMGLEYRTSLTTPDEQYFYFSTQPYDGAEVVHDIKGYTYALEFGLRSFEGGVDQREYQVGKAPLLISMKEDATTLYFQFEQETLSLDLLPLIKKLGAKGQDRISPEKMTFVLKGKDVQLKVVLAELSGRQKKQKYAVQSLLADVFVAPGP</sequence>
<comment type="caution">
    <text evidence="2">The sequence shown here is derived from an EMBL/GenBank/DDBJ whole genome shotgun (WGS) entry which is preliminary data.</text>
</comment>
<keyword evidence="1" id="KW-0812">Transmembrane</keyword>
<dbReference type="RefSeq" id="WP_140621930.1">
    <property type="nucleotide sequence ID" value="NZ_VFRQ01000006.1"/>
</dbReference>
<dbReference type="Proteomes" id="UP000316727">
    <property type="component" value="Unassembled WGS sequence"/>
</dbReference>
<feature type="transmembrane region" description="Helical" evidence="1">
    <location>
        <begin position="115"/>
        <end position="135"/>
    </location>
</feature>
<evidence type="ECO:0000313" key="3">
    <source>
        <dbReference type="Proteomes" id="UP000316727"/>
    </source>
</evidence>
<feature type="transmembrane region" description="Helical" evidence="1">
    <location>
        <begin position="224"/>
        <end position="245"/>
    </location>
</feature>
<feature type="transmembrane region" description="Helical" evidence="1">
    <location>
        <begin position="147"/>
        <end position="169"/>
    </location>
</feature>
<evidence type="ECO:0000313" key="2">
    <source>
        <dbReference type="EMBL" id="TPE43627.1"/>
    </source>
</evidence>
<feature type="transmembrane region" description="Helical" evidence="1">
    <location>
        <begin position="295"/>
        <end position="313"/>
    </location>
</feature>
<reference evidence="2 3" key="1">
    <citation type="submission" date="2019-06" db="EMBL/GenBank/DDBJ databases">
        <title>A novel bacterium of genus Pontibacter, isolated from marine sediment.</title>
        <authorList>
            <person name="Huang H."/>
            <person name="Mo K."/>
            <person name="Hu Y."/>
        </authorList>
    </citation>
    <scope>NUCLEOTIDE SEQUENCE [LARGE SCALE GENOMIC DNA]</scope>
    <source>
        <strain evidence="2 3">HB172049</strain>
    </source>
</reference>
<feature type="transmembrane region" description="Helical" evidence="1">
    <location>
        <begin position="52"/>
        <end position="74"/>
    </location>
</feature>
<feature type="transmembrane region" description="Helical" evidence="1">
    <location>
        <begin position="350"/>
        <end position="368"/>
    </location>
</feature>
<keyword evidence="3" id="KW-1185">Reference proteome</keyword>
<proteinExistence type="predicted"/>
<dbReference type="EMBL" id="VFRQ01000006">
    <property type="protein sequence ID" value="TPE43627.1"/>
    <property type="molecule type" value="Genomic_DNA"/>
</dbReference>
<feature type="transmembrane region" description="Helical" evidence="1">
    <location>
        <begin position="86"/>
        <end position="103"/>
    </location>
</feature>
<accession>A0A501W9Y3</accession>
<feature type="transmembrane region" description="Helical" evidence="1">
    <location>
        <begin position="325"/>
        <end position="343"/>
    </location>
</feature>
<feature type="transmembrane region" description="Helical" evidence="1">
    <location>
        <begin position="189"/>
        <end position="212"/>
    </location>
</feature>
<feature type="transmembrane region" description="Helical" evidence="1">
    <location>
        <begin position="20"/>
        <end position="40"/>
    </location>
</feature>
<evidence type="ECO:0000256" key="1">
    <source>
        <dbReference type="SAM" id="Phobius"/>
    </source>
</evidence>